<dbReference type="GO" id="GO:0030145">
    <property type="term" value="F:manganese ion binding"/>
    <property type="evidence" value="ECO:0007669"/>
    <property type="project" value="UniProtKB-ARBA"/>
</dbReference>
<evidence type="ECO:0000256" key="3">
    <source>
        <dbReference type="ARBA" id="ARBA00004922"/>
    </source>
</evidence>
<evidence type="ECO:0000256" key="16">
    <source>
        <dbReference type="ARBA" id="ARBA00023180"/>
    </source>
</evidence>
<dbReference type="Pfam" id="PF02434">
    <property type="entry name" value="Fringe"/>
    <property type="match status" value="1"/>
</dbReference>
<dbReference type="RefSeq" id="XP_022087177.1">
    <property type="nucleotide sequence ID" value="XM_022231485.1"/>
</dbReference>
<evidence type="ECO:0000256" key="6">
    <source>
        <dbReference type="ARBA" id="ARBA00012557"/>
    </source>
</evidence>
<dbReference type="PANTHER" id="PTHR23033:SF14">
    <property type="entry name" value="GLYCOPROTEIN-N-ACETYLGALACTOSAMINE 3-BETA-GALACTOSYLTRANSFERASE 1-RELATED"/>
    <property type="match status" value="1"/>
</dbReference>
<dbReference type="GO" id="GO:0016263">
    <property type="term" value="F:glycoprotein-N-acetylgalactosamine 3-beta-galactosyltransferase activity"/>
    <property type="evidence" value="ECO:0007669"/>
    <property type="project" value="UniProtKB-EC"/>
</dbReference>
<name>A0A8B7Y3R4_ACAPL</name>
<dbReference type="OrthoDB" id="414175at2759"/>
<evidence type="ECO:0000256" key="17">
    <source>
        <dbReference type="ARBA" id="ARBA00023211"/>
    </source>
</evidence>
<dbReference type="OMA" id="SEGPKCC"/>
<comment type="cofactor">
    <cofactor evidence="1">
        <name>Mn(2+)</name>
        <dbReference type="ChEBI" id="CHEBI:29035"/>
    </cofactor>
</comment>
<dbReference type="KEGG" id="aplc:110977397"/>
<dbReference type="InterPro" id="IPR026050">
    <property type="entry name" value="C1GALT1/C1GALT1_chp1"/>
</dbReference>
<protein>
    <recommendedName>
        <fullName evidence="18">Glycoprotein-N-acetylgalactosamine 3-beta-galactosyltransferase 1</fullName>
        <ecNumber evidence="6">2.4.1.122</ecNumber>
    </recommendedName>
</protein>
<evidence type="ECO:0000256" key="8">
    <source>
        <dbReference type="ARBA" id="ARBA00022679"/>
    </source>
</evidence>
<evidence type="ECO:0000256" key="12">
    <source>
        <dbReference type="ARBA" id="ARBA00022968"/>
    </source>
</evidence>
<accession>A0A8B7Y3R4</accession>
<evidence type="ECO:0000256" key="15">
    <source>
        <dbReference type="ARBA" id="ARBA00023157"/>
    </source>
</evidence>
<comment type="function">
    <text evidence="19">Glycosyltransferase that generates the core 1 O-glycan Gal-beta1-3GalNAc-alpha1-Ser/Thr (T antigen), which is a precursor for many extended O-glycans in glycoproteins.</text>
</comment>
<gene>
    <name evidence="22" type="primary">LOC110977397</name>
</gene>
<dbReference type="FunFam" id="3.90.550.50:FF:000017">
    <property type="entry name" value="Glycoprotein-N-acetylgalactosamine 3-beta-galactosyltransferase 1"/>
    <property type="match status" value="1"/>
</dbReference>
<keyword evidence="12" id="KW-0735">Signal-anchor</keyword>
<comment type="subcellular location">
    <subcellularLocation>
        <location evidence="2">Membrane</location>
        <topology evidence="2">Single-pass type II membrane protein</topology>
    </subcellularLocation>
</comment>
<comment type="similarity">
    <text evidence="4">Belongs to the glycosyltransferase 31 family. Beta3-Gal-T subfamily.</text>
</comment>
<dbReference type="UniPathway" id="UPA00378"/>
<evidence type="ECO:0000256" key="10">
    <source>
        <dbReference type="ARBA" id="ARBA00022723"/>
    </source>
</evidence>
<evidence type="ECO:0000259" key="20">
    <source>
        <dbReference type="Pfam" id="PF02434"/>
    </source>
</evidence>
<evidence type="ECO:0000256" key="1">
    <source>
        <dbReference type="ARBA" id="ARBA00001936"/>
    </source>
</evidence>
<comment type="subunit">
    <text evidence="5">Homodimer; disulfide-linked.</text>
</comment>
<dbReference type="Proteomes" id="UP000694845">
    <property type="component" value="Unplaced"/>
</dbReference>
<keyword evidence="10" id="KW-0479">Metal-binding</keyword>
<dbReference type="GeneID" id="110977397"/>
<dbReference type="Gene3D" id="3.90.550.50">
    <property type="match status" value="1"/>
</dbReference>
<comment type="pathway">
    <text evidence="3">Protein modification; protein glycosylation.</text>
</comment>
<dbReference type="InterPro" id="IPR003378">
    <property type="entry name" value="Fringe-like_glycosylTrfase"/>
</dbReference>
<keyword evidence="8" id="KW-0808">Transferase</keyword>
<reference evidence="22" key="1">
    <citation type="submission" date="2025-08" db="UniProtKB">
        <authorList>
            <consortium name="RefSeq"/>
        </authorList>
    </citation>
    <scope>IDENTIFICATION</scope>
</reference>
<organism evidence="21 22">
    <name type="scientific">Acanthaster planci</name>
    <name type="common">Crown-of-thorns starfish</name>
    <dbReference type="NCBI Taxonomy" id="133434"/>
    <lineage>
        <taxon>Eukaryota</taxon>
        <taxon>Metazoa</taxon>
        <taxon>Echinodermata</taxon>
        <taxon>Eleutherozoa</taxon>
        <taxon>Asterozoa</taxon>
        <taxon>Asteroidea</taxon>
        <taxon>Valvatacea</taxon>
        <taxon>Valvatida</taxon>
        <taxon>Acanthasteridae</taxon>
        <taxon>Acanthaster</taxon>
    </lineage>
</organism>
<dbReference type="AlphaFoldDB" id="A0A8B7Y3R4"/>
<evidence type="ECO:0000256" key="5">
    <source>
        <dbReference type="ARBA" id="ARBA00011748"/>
    </source>
</evidence>
<evidence type="ECO:0000256" key="7">
    <source>
        <dbReference type="ARBA" id="ARBA00022676"/>
    </source>
</evidence>
<keyword evidence="16" id="KW-0325">Glycoprotein</keyword>
<keyword evidence="7" id="KW-0328">Glycosyltransferase</keyword>
<evidence type="ECO:0000256" key="13">
    <source>
        <dbReference type="ARBA" id="ARBA00022989"/>
    </source>
</evidence>
<evidence type="ECO:0000256" key="14">
    <source>
        <dbReference type="ARBA" id="ARBA00023136"/>
    </source>
</evidence>
<proteinExistence type="inferred from homology"/>
<sequence>MARAIWSAFLLLVAFATGGFFTRMLTTYLHQENHYQLQLAKILDANHRSLISHATKESPSWITQPGLNRAFGPESASTDNSNHGTHHLPYPAKTSIPARILCWVMTSPTTLYTRATNVQETWGPRCDVTLYMSSQTDPDFPAIGLDVAEGRSALWNKTKSSFRYIFKHHLNDADWFMKADDDTYVIVENLRLFLQDKNSSAPVYYGHRFRPYIRQGYMSGGAGYVMSKEALSRLIAQLKAKKDCGAYQGMTEAAEDVTLGLCMMNSGVLAGDSRDEKNRSRFLPFDVETFFKNSQPDWYFKFSKYRVKKGRSCCSDSLITIHYVKDRTSMLLLDYYLHGLHVEPFVNSKNIVS</sequence>
<dbReference type="EC" id="2.4.1.122" evidence="6"/>
<keyword evidence="15" id="KW-1015">Disulfide bond</keyword>
<evidence type="ECO:0000256" key="11">
    <source>
        <dbReference type="ARBA" id="ARBA00022741"/>
    </source>
</evidence>
<evidence type="ECO:0000256" key="4">
    <source>
        <dbReference type="ARBA" id="ARBA00006462"/>
    </source>
</evidence>
<keyword evidence="21" id="KW-1185">Reference proteome</keyword>
<evidence type="ECO:0000313" key="21">
    <source>
        <dbReference type="Proteomes" id="UP000694845"/>
    </source>
</evidence>
<evidence type="ECO:0000256" key="9">
    <source>
        <dbReference type="ARBA" id="ARBA00022692"/>
    </source>
</evidence>
<evidence type="ECO:0000256" key="18">
    <source>
        <dbReference type="ARBA" id="ARBA00040898"/>
    </source>
</evidence>
<keyword evidence="13" id="KW-1133">Transmembrane helix</keyword>
<keyword evidence="9" id="KW-0812">Transmembrane</keyword>
<dbReference type="PANTHER" id="PTHR23033">
    <property type="entry name" value="BETA1,3-GALACTOSYLTRANSFERASE"/>
    <property type="match status" value="1"/>
</dbReference>
<keyword evidence="17" id="KW-0464">Manganese</keyword>
<evidence type="ECO:0000256" key="2">
    <source>
        <dbReference type="ARBA" id="ARBA00004606"/>
    </source>
</evidence>
<dbReference type="GO" id="GO:0000166">
    <property type="term" value="F:nucleotide binding"/>
    <property type="evidence" value="ECO:0007669"/>
    <property type="project" value="UniProtKB-KW"/>
</dbReference>
<feature type="domain" description="Fringe-like glycosyltransferase" evidence="20">
    <location>
        <begin position="112"/>
        <end position="265"/>
    </location>
</feature>
<keyword evidence="14" id="KW-0472">Membrane</keyword>
<evidence type="ECO:0000256" key="19">
    <source>
        <dbReference type="ARBA" id="ARBA00059245"/>
    </source>
</evidence>
<keyword evidence="11" id="KW-0547">Nucleotide-binding</keyword>
<evidence type="ECO:0000313" key="22">
    <source>
        <dbReference type="RefSeq" id="XP_022087177.1"/>
    </source>
</evidence>
<dbReference type="GO" id="GO:0016020">
    <property type="term" value="C:membrane"/>
    <property type="evidence" value="ECO:0007669"/>
    <property type="project" value="UniProtKB-SubCell"/>
</dbReference>